<feature type="compositionally biased region" description="Basic and acidic residues" evidence="1">
    <location>
        <begin position="41"/>
        <end position="61"/>
    </location>
</feature>
<dbReference type="Proteomes" id="UP001230207">
    <property type="component" value="Unassembled WGS sequence"/>
</dbReference>
<reference evidence="2 3" key="1">
    <citation type="submission" date="2023-07" db="EMBL/GenBank/DDBJ databases">
        <title>Genomic Encyclopedia of Type Strains, Phase IV (KMG-IV): sequencing the most valuable type-strain genomes for metagenomic binning, comparative biology and taxonomic classification.</title>
        <authorList>
            <person name="Goeker M."/>
        </authorList>
    </citation>
    <scope>NUCLEOTIDE SEQUENCE [LARGE SCALE GENOMIC DNA]</scope>
    <source>
        <strain evidence="2 3">DSM 1112</strain>
    </source>
</reference>
<protein>
    <submittedName>
        <fullName evidence="2">Uncharacterized protein</fullName>
    </submittedName>
</protein>
<evidence type="ECO:0000256" key="1">
    <source>
        <dbReference type="SAM" id="MobiDB-lite"/>
    </source>
</evidence>
<dbReference type="EMBL" id="JAUSVF010000003">
    <property type="protein sequence ID" value="MDQ0323420.1"/>
    <property type="molecule type" value="Genomic_DNA"/>
</dbReference>
<keyword evidence="3" id="KW-1185">Reference proteome</keyword>
<sequence length="126" mass="13501">MTVPAKAGVCDVQAGSGVEISVTVECGNQIITVVAVVSSHNTDDDHDQSADGKDERNDAGSKKHALSRRGLFSGRLFSAAVIKRIDLVHRDCSLVGDLKHFSLDNRLSRFTGAPRAPVISQDVTWT</sequence>
<gene>
    <name evidence="2" type="ORF">QO002_005626</name>
</gene>
<comment type="caution">
    <text evidence="2">The sequence shown here is derived from an EMBL/GenBank/DDBJ whole genome shotgun (WGS) entry which is preliminary data.</text>
</comment>
<proteinExistence type="predicted"/>
<accession>A0ABU0C170</accession>
<evidence type="ECO:0000313" key="3">
    <source>
        <dbReference type="Proteomes" id="UP001230207"/>
    </source>
</evidence>
<evidence type="ECO:0000313" key="2">
    <source>
        <dbReference type="EMBL" id="MDQ0323420.1"/>
    </source>
</evidence>
<feature type="region of interest" description="Disordered" evidence="1">
    <location>
        <begin position="40"/>
        <end position="64"/>
    </location>
</feature>
<organism evidence="2 3">
    <name type="scientific">Pararhizobium capsulatum DSM 1112</name>
    <dbReference type="NCBI Taxonomy" id="1121113"/>
    <lineage>
        <taxon>Bacteria</taxon>
        <taxon>Pseudomonadati</taxon>
        <taxon>Pseudomonadota</taxon>
        <taxon>Alphaproteobacteria</taxon>
        <taxon>Hyphomicrobiales</taxon>
        <taxon>Rhizobiaceae</taxon>
        <taxon>Rhizobium/Agrobacterium group</taxon>
        <taxon>Pararhizobium</taxon>
    </lineage>
</organism>
<dbReference type="RefSeq" id="WP_307235948.1">
    <property type="nucleotide sequence ID" value="NZ_JAUSVF010000003.1"/>
</dbReference>
<name>A0ABU0C170_9HYPH</name>